<evidence type="ECO:0000313" key="3">
    <source>
        <dbReference type="Proteomes" id="UP000694556"/>
    </source>
</evidence>
<reference evidence="2" key="2">
    <citation type="submission" date="2025-08" db="UniProtKB">
        <authorList>
            <consortium name="Ensembl"/>
        </authorList>
    </citation>
    <scope>IDENTIFICATION</scope>
</reference>
<evidence type="ECO:0000256" key="1">
    <source>
        <dbReference type="SAM" id="MobiDB-lite"/>
    </source>
</evidence>
<dbReference type="Ensembl" id="ENSCMMT00000020021.1">
    <property type="protein sequence ID" value="ENSCMMP00000018227.1"/>
    <property type="gene ID" value="ENSCMMG00000011545.1"/>
</dbReference>
<feature type="region of interest" description="Disordered" evidence="1">
    <location>
        <begin position="102"/>
        <end position="124"/>
    </location>
</feature>
<sequence length="124" mass="13227">GFTTGIPATKGLLPWGATTAPMPPKNPLPTGETTRLCTSPHSPAAAPQNLSRTHSPRCSGEEGDHAPPAPLTRCHQLGLVFLIPHLLLLHVAAGEEEAHHPVEELVGELDGERDHVHLGERDTR</sequence>
<protein>
    <submittedName>
        <fullName evidence="2">Uncharacterized protein</fullName>
    </submittedName>
</protein>
<dbReference type="AlphaFoldDB" id="A0A8C3GLE7"/>
<accession>A0A8C3GLE7</accession>
<feature type="compositionally biased region" description="Polar residues" evidence="1">
    <location>
        <begin position="31"/>
        <end position="41"/>
    </location>
</feature>
<feature type="compositionally biased region" description="Basic and acidic residues" evidence="1">
    <location>
        <begin position="110"/>
        <end position="124"/>
    </location>
</feature>
<feature type="region of interest" description="Disordered" evidence="1">
    <location>
        <begin position="1"/>
        <end position="71"/>
    </location>
</feature>
<proteinExistence type="predicted"/>
<keyword evidence="3" id="KW-1185">Reference proteome</keyword>
<reference evidence="2" key="3">
    <citation type="submission" date="2025-09" db="UniProtKB">
        <authorList>
            <consortium name="Ensembl"/>
        </authorList>
    </citation>
    <scope>IDENTIFICATION</scope>
</reference>
<name>A0A8C3GLE7_CAIMO</name>
<organism evidence="2 3">
    <name type="scientific">Cairina moschata</name>
    <name type="common">Muscovy duck</name>
    <dbReference type="NCBI Taxonomy" id="8855"/>
    <lineage>
        <taxon>Eukaryota</taxon>
        <taxon>Metazoa</taxon>
        <taxon>Chordata</taxon>
        <taxon>Craniata</taxon>
        <taxon>Vertebrata</taxon>
        <taxon>Euteleostomi</taxon>
        <taxon>Archelosauria</taxon>
        <taxon>Archosauria</taxon>
        <taxon>Dinosauria</taxon>
        <taxon>Saurischia</taxon>
        <taxon>Theropoda</taxon>
        <taxon>Coelurosauria</taxon>
        <taxon>Aves</taxon>
        <taxon>Neognathae</taxon>
        <taxon>Galloanserae</taxon>
        <taxon>Anseriformes</taxon>
        <taxon>Anatidae</taxon>
        <taxon>Anatinae</taxon>
        <taxon>Cairina</taxon>
    </lineage>
</organism>
<evidence type="ECO:0000313" key="2">
    <source>
        <dbReference type="Ensembl" id="ENSCMMP00000018227.1"/>
    </source>
</evidence>
<reference evidence="2" key="1">
    <citation type="submission" date="2018-09" db="EMBL/GenBank/DDBJ databases">
        <title>Common duck and Muscovy duck high density SNP chip.</title>
        <authorList>
            <person name="Vignal A."/>
            <person name="Thebault N."/>
            <person name="Warren W.C."/>
        </authorList>
    </citation>
    <scope>NUCLEOTIDE SEQUENCE [LARGE SCALE GENOMIC DNA]</scope>
</reference>
<dbReference type="Proteomes" id="UP000694556">
    <property type="component" value="Chromosome 20"/>
</dbReference>